<comment type="caution">
    <text evidence="1">The sequence shown here is derived from an EMBL/GenBank/DDBJ whole genome shotgun (WGS) entry which is preliminary data.</text>
</comment>
<sequence length="87" mass="9736">MTANHNSTYLQIPSANRFRSHTGPPVFAAPKPALSYIPSRRISVDDLNELLIDLFPGGEYNVDLNQNTYKIQAPRQIGDHDLVRCGK</sequence>
<proteinExistence type="predicted"/>
<gene>
    <name evidence="1" type="ORF">QBC42DRAFT_284822</name>
</gene>
<protein>
    <submittedName>
        <fullName evidence="1">Uncharacterized protein</fullName>
    </submittedName>
</protein>
<evidence type="ECO:0000313" key="2">
    <source>
        <dbReference type="Proteomes" id="UP001321749"/>
    </source>
</evidence>
<keyword evidence="2" id="KW-1185">Reference proteome</keyword>
<organism evidence="1 2">
    <name type="scientific">Cladorrhinum samala</name>
    <dbReference type="NCBI Taxonomy" id="585594"/>
    <lineage>
        <taxon>Eukaryota</taxon>
        <taxon>Fungi</taxon>
        <taxon>Dikarya</taxon>
        <taxon>Ascomycota</taxon>
        <taxon>Pezizomycotina</taxon>
        <taxon>Sordariomycetes</taxon>
        <taxon>Sordariomycetidae</taxon>
        <taxon>Sordariales</taxon>
        <taxon>Podosporaceae</taxon>
        <taxon>Cladorrhinum</taxon>
    </lineage>
</organism>
<reference evidence="1" key="2">
    <citation type="submission" date="2023-06" db="EMBL/GenBank/DDBJ databases">
        <authorList>
            <consortium name="Lawrence Berkeley National Laboratory"/>
            <person name="Mondo S.J."/>
            <person name="Hensen N."/>
            <person name="Bonometti L."/>
            <person name="Westerberg I."/>
            <person name="Brannstrom I.O."/>
            <person name="Guillou S."/>
            <person name="Cros-Aarteil S."/>
            <person name="Calhoun S."/>
            <person name="Haridas S."/>
            <person name="Kuo A."/>
            <person name="Pangilinan J."/>
            <person name="Riley R."/>
            <person name="Labutti K."/>
            <person name="Andreopoulos B."/>
            <person name="Lipzen A."/>
            <person name="Chen C."/>
            <person name="Yanf M."/>
            <person name="Daum C."/>
            <person name="Ng V."/>
            <person name="Clum A."/>
            <person name="Steindorff A."/>
            <person name="Ohm R."/>
            <person name="Martin F."/>
            <person name="Silar P."/>
            <person name="Natvig D."/>
            <person name="Lalanne C."/>
            <person name="Gautier V."/>
            <person name="Ament-Velasquez S.L."/>
            <person name="Kruys A."/>
            <person name="Hutchinson M.I."/>
            <person name="Powell A.J."/>
            <person name="Barry K."/>
            <person name="Miller A.N."/>
            <person name="Grigoriev I.V."/>
            <person name="Debuchy R."/>
            <person name="Gladieux P."/>
            <person name="Thoren M.H."/>
            <person name="Johannesson H."/>
        </authorList>
    </citation>
    <scope>NUCLEOTIDE SEQUENCE</scope>
    <source>
        <strain evidence="1">PSN324</strain>
    </source>
</reference>
<accession>A0AAV9HTQ9</accession>
<dbReference type="EMBL" id="MU864952">
    <property type="protein sequence ID" value="KAK4464067.1"/>
    <property type="molecule type" value="Genomic_DNA"/>
</dbReference>
<dbReference type="Proteomes" id="UP001321749">
    <property type="component" value="Unassembled WGS sequence"/>
</dbReference>
<evidence type="ECO:0000313" key="1">
    <source>
        <dbReference type="EMBL" id="KAK4464067.1"/>
    </source>
</evidence>
<reference evidence="1" key="1">
    <citation type="journal article" date="2023" name="Mol. Phylogenet. Evol.">
        <title>Genome-scale phylogeny and comparative genomics of the fungal order Sordariales.</title>
        <authorList>
            <person name="Hensen N."/>
            <person name="Bonometti L."/>
            <person name="Westerberg I."/>
            <person name="Brannstrom I.O."/>
            <person name="Guillou S."/>
            <person name="Cros-Aarteil S."/>
            <person name="Calhoun S."/>
            <person name="Haridas S."/>
            <person name="Kuo A."/>
            <person name="Mondo S."/>
            <person name="Pangilinan J."/>
            <person name="Riley R."/>
            <person name="LaButti K."/>
            <person name="Andreopoulos B."/>
            <person name="Lipzen A."/>
            <person name="Chen C."/>
            <person name="Yan M."/>
            <person name="Daum C."/>
            <person name="Ng V."/>
            <person name="Clum A."/>
            <person name="Steindorff A."/>
            <person name="Ohm R.A."/>
            <person name="Martin F."/>
            <person name="Silar P."/>
            <person name="Natvig D.O."/>
            <person name="Lalanne C."/>
            <person name="Gautier V."/>
            <person name="Ament-Velasquez S.L."/>
            <person name="Kruys A."/>
            <person name="Hutchinson M.I."/>
            <person name="Powell A.J."/>
            <person name="Barry K."/>
            <person name="Miller A.N."/>
            <person name="Grigoriev I.V."/>
            <person name="Debuchy R."/>
            <person name="Gladieux P."/>
            <person name="Hiltunen Thoren M."/>
            <person name="Johannesson H."/>
        </authorList>
    </citation>
    <scope>NUCLEOTIDE SEQUENCE</scope>
    <source>
        <strain evidence="1">PSN324</strain>
    </source>
</reference>
<name>A0AAV9HTQ9_9PEZI</name>
<dbReference type="AlphaFoldDB" id="A0AAV9HTQ9"/>